<dbReference type="AlphaFoldDB" id="A0A835P5C1"/>
<protein>
    <submittedName>
        <fullName evidence="1">Uncharacterized protein</fullName>
    </submittedName>
</protein>
<sequence>MGGHTGPGNGMNVTAKINTTSSILPPPNPPCWTGFAPLAACLFNLQRVYNFSRKARESSLTKEIMEATLASLFTCINFSAYISPEAAAQSAATTTWGSGVTAVAFDPTRGGSMISVVIVEGQYMSPYDPDEGPSITGWRVQYSGGVYCLKLTVQDAIGCTQSAAEDGIVSLNSVIAVLDVDFHSLPSIQHRQQYGPSLDRIKCRLFGGTNAQDVRALVLDMQARLLLDMLCKELSLLLLILGHYYQILGKLLVRH</sequence>
<reference evidence="1 2" key="1">
    <citation type="journal article" date="2020" name="Nat. Food">
        <title>A phased Vanilla planifolia genome enables genetic improvement of flavour and production.</title>
        <authorList>
            <person name="Hasing T."/>
            <person name="Tang H."/>
            <person name="Brym M."/>
            <person name="Khazi F."/>
            <person name="Huang T."/>
            <person name="Chambers A.H."/>
        </authorList>
    </citation>
    <scope>NUCLEOTIDE SEQUENCE [LARGE SCALE GENOMIC DNA]</scope>
    <source>
        <tissue evidence="1">Leaf</tissue>
    </source>
</reference>
<evidence type="ECO:0000313" key="1">
    <source>
        <dbReference type="EMBL" id="KAG0447006.1"/>
    </source>
</evidence>
<dbReference type="GO" id="GO:0006355">
    <property type="term" value="P:regulation of DNA-templated transcription"/>
    <property type="evidence" value="ECO:0007669"/>
    <property type="project" value="InterPro"/>
</dbReference>
<gene>
    <name evidence="1" type="ORF">HPP92_028519</name>
</gene>
<dbReference type="PANTHER" id="PTHR35130:SF1">
    <property type="entry name" value="MEDIATOR OF RNA POLYMERASE II TRANSCRIPTION SUBUNIT 16"/>
    <property type="match status" value="1"/>
</dbReference>
<organism evidence="1 2">
    <name type="scientific">Vanilla planifolia</name>
    <name type="common">Vanilla</name>
    <dbReference type="NCBI Taxonomy" id="51239"/>
    <lineage>
        <taxon>Eukaryota</taxon>
        <taxon>Viridiplantae</taxon>
        <taxon>Streptophyta</taxon>
        <taxon>Embryophyta</taxon>
        <taxon>Tracheophyta</taxon>
        <taxon>Spermatophyta</taxon>
        <taxon>Magnoliopsida</taxon>
        <taxon>Liliopsida</taxon>
        <taxon>Asparagales</taxon>
        <taxon>Orchidaceae</taxon>
        <taxon>Vanilloideae</taxon>
        <taxon>Vanilleae</taxon>
        <taxon>Vanilla</taxon>
    </lineage>
</organism>
<name>A0A835P5C1_VANPL</name>
<dbReference type="InterPro" id="IPR038836">
    <property type="entry name" value="MED16"/>
</dbReference>
<accession>A0A835P5C1</accession>
<dbReference type="PANTHER" id="PTHR35130">
    <property type="entry name" value="MEDIATOR OF RNA POLYMERASE II TRANSCRIPTION SUBUNIT 16"/>
    <property type="match status" value="1"/>
</dbReference>
<proteinExistence type="predicted"/>
<dbReference type="GO" id="GO:0016592">
    <property type="term" value="C:mediator complex"/>
    <property type="evidence" value="ECO:0007669"/>
    <property type="project" value="InterPro"/>
</dbReference>
<dbReference type="OrthoDB" id="2020837at2759"/>
<dbReference type="Proteomes" id="UP000639772">
    <property type="component" value="Unassembled WGS sequence"/>
</dbReference>
<comment type="caution">
    <text evidence="1">The sequence shown here is derived from an EMBL/GenBank/DDBJ whole genome shotgun (WGS) entry which is preliminary data.</text>
</comment>
<evidence type="ECO:0000313" key="2">
    <source>
        <dbReference type="Proteomes" id="UP000639772"/>
    </source>
</evidence>
<dbReference type="EMBL" id="JADCNM010000510">
    <property type="protein sequence ID" value="KAG0447006.1"/>
    <property type="molecule type" value="Genomic_DNA"/>
</dbReference>